<protein>
    <submittedName>
        <fullName evidence="4">Metallophosphoesterase</fullName>
    </submittedName>
</protein>
<organism evidence="4 5">
    <name type="scientific">Variovorax guangxiensis</name>
    <dbReference type="NCBI Taxonomy" id="1775474"/>
    <lineage>
        <taxon>Bacteria</taxon>
        <taxon>Pseudomonadati</taxon>
        <taxon>Pseudomonadota</taxon>
        <taxon>Betaproteobacteria</taxon>
        <taxon>Burkholderiales</taxon>
        <taxon>Comamonadaceae</taxon>
        <taxon>Variovorax</taxon>
    </lineage>
</organism>
<feature type="chain" id="PRO_5021410528" evidence="2">
    <location>
        <begin position="26"/>
        <end position="747"/>
    </location>
</feature>
<dbReference type="RefSeq" id="WP_140845163.1">
    <property type="nucleotide sequence ID" value="NZ_RCZI01000011.1"/>
</dbReference>
<keyword evidence="2" id="KW-0732">Signal</keyword>
<evidence type="ECO:0000313" key="5">
    <source>
        <dbReference type="Proteomes" id="UP000319212"/>
    </source>
</evidence>
<evidence type="ECO:0000256" key="2">
    <source>
        <dbReference type="SAM" id="SignalP"/>
    </source>
</evidence>
<accession>A0A502DFG8</accession>
<dbReference type="Pfam" id="PF00149">
    <property type="entry name" value="Metallophos"/>
    <property type="match status" value="1"/>
</dbReference>
<dbReference type="EMBL" id="RCZI01000011">
    <property type="protein sequence ID" value="TPG22846.1"/>
    <property type="molecule type" value="Genomic_DNA"/>
</dbReference>
<feature type="signal peptide" evidence="2">
    <location>
        <begin position="1"/>
        <end position="25"/>
    </location>
</feature>
<sequence length="747" mass="80826">MTLPFAPSSRARSLLAAVAVLSILAACGGSGGGNDTPVAVAPPPPATTPTAPELPATPPPPAAAGVQVAFMPDIHFHDVYATFKDGSFPGVFNPKTGLQATVRLMHAQMTSTRLFNENYFAFITALDDAVARGIKLIALPGDFSDDGQPVHMRGLKKMLDEYAVKHGIQFFAAPGNHDPNRPIARPAGKSDYLGIDPNSGRVGFPQAVYSKGSNVCAEGAYSGAWGKVGNTYCTEEVLEMGYAGITEALDQHGLMPKAAYKYFETPYSSYTYQNYTVADAKAQAVWSKREFEICAEGAGGSYKKEGYRFCRNVPDTSYLVEPVDGIWLVGIDANVYIPTGAGVNDFNGSGDAGYNKMLTYKPHVIAWLKDVVARGKAQGKQVVAFSHFPMSEFFNGASDDIVALLGAGKMQMVRRPTEDVTKALADTGLQVHVGGHMHFNDTAIRKYDDGHGLVNIQAPSMAAYVPAYKLLTFTDAKHIDVQTVRLDNVPRFDELFDLYRQEHSYFTDYGFMLPGGSEGVLWDKTILDAKSYGDFSTRYMSELVRLRLLRDDWRCEMRELVKSPIYGSDLLVLSQLKTAVTLKQLGNTGNHGLFSNAFFSCLADAGGDGSAQAAYAVDLGIAQDKARALANAAGLRLEDFNQWKAIDLAGDFVRLANAGDLAFTDIPVERAKQYKVIAQALAGTNATLALNGDQVRNDNVVGAVFQARFKPLMEILLKLAKGAPTQHFVIDLENNTLTDKSTAATPF</sequence>
<reference evidence="4 5" key="1">
    <citation type="journal article" date="2019" name="Environ. Microbiol.">
        <title>Species interactions and distinct microbial communities in high Arctic permafrost affected cryosols are associated with the CH4 and CO2 gas fluxes.</title>
        <authorList>
            <person name="Altshuler I."/>
            <person name="Hamel J."/>
            <person name="Turney S."/>
            <person name="Magnuson E."/>
            <person name="Levesque R."/>
            <person name="Greer C."/>
            <person name="Whyte L.G."/>
        </authorList>
    </citation>
    <scope>NUCLEOTIDE SEQUENCE [LARGE SCALE GENOMIC DNA]</scope>
    <source>
        <strain evidence="4 5">S06.C</strain>
    </source>
</reference>
<evidence type="ECO:0000259" key="3">
    <source>
        <dbReference type="Pfam" id="PF00149"/>
    </source>
</evidence>
<dbReference type="Proteomes" id="UP000319212">
    <property type="component" value="Unassembled WGS sequence"/>
</dbReference>
<feature type="domain" description="Calcineurin-like phosphoesterase" evidence="3">
    <location>
        <begin position="68"/>
        <end position="232"/>
    </location>
</feature>
<dbReference type="InterPro" id="IPR004843">
    <property type="entry name" value="Calcineurin-like_PHP"/>
</dbReference>
<evidence type="ECO:0000256" key="1">
    <source>
        <dbReference type="SAM" id="MobiDB-lite"/>
    </source>
</evidence>
<dbReference type="AlphaFoldDB" id="A0A502DFG8"/>
<gene>
    <name evidence="4" type="ORF">EAH82_21025</name>
</gene>
<dbReference type="SUPFAM" id="SSF56300">
    <property type="entry name" value="Metallo-dependent phosphatases"/>
    <property type="match status" value="1"/>
</dbReference>
<dbReference type="OrthoDB" id="5695107at2"/>
<comment type="caution">
    <text evidence="4">The sequence shown here is derived from an EMBL/GenBank/DDBJ whole genome shotgun (WGS) entry which is preliminary data.</text>
</comment>
<evidence type="ECO:0000313" key="4">
    <source>
        <dbReference type="EMBL" id="TPG22846.1"/>
    </source>
</evidence>
<feature type="region of interest" description="Disordered" evidence="1">
    <location>
        <begin position="35"/>
        <end position="57"/>
    </location>
</feature>
<dbReference type="Gene3D" id="3.60.21.10">
    <property type="match status" value="2"/>
</dbReference>
<dbReference type="GO" id="GO:0016787">
    <property type="term" value="F:hydrolase activity"/>
    <property type="evidence" value="ECO:0007669"/>
    <property type="project" value="InterPro"/>
</dbReference>
<name>A0A502DFG8_9BURK</name>
<proteinExistence type="predicted"/>
<dbReference type="InterPro" id="IPR029052">
    <property type="entry name" value="Metallo-depent_PP-like"/>
</dbReference>